<evidence type="ECO:0000313" key="1">
    <source>
        <dbReference type="EMBL" id="SKC07231.1"/>
    </source>
</evidence>
<dbReference type="OrthoDB" id="9783269at2"/>
<accession>A0A1T5GFQ4</accession>
<dbReference type="InterPro" id="IPR013078">
    <property type="entry name" value="His_Pase_superF_clade-1"/>
</dbReference>
<keyword evidence="2" id="KW-1185">Reference proteome</keyword>
<dbReference type="GO" id="GO:0016791">
    <property type="term" value="F:phosphatase activity"/>
    <property type="evidence" value="ECO:0007669"/>
    <property type="project" value="TreeGrafter"/>
</dbReference>
<dbReference type="CDD" id="cd07067">
    <property type="entry name" value="HP_PGM_like"/>
    <property type="match status" value="1"/>
</dbReference>
<dbReference type="Pfam" id="PF00300">
    <property type="entry name" value="His_Phos_1"/>
    <property type="match status" value="1"/>
</dbReference>
<dbReference type="AlphaFoldDB" id="A0A1T5GFQ4"/>
<dbReference type="RefSeq" id="WP_079650564.1">
    <property type="nucleotide sequence ID" value="NZ_FUYM01000014.1"/>
</dbReference>
<dbReference type="STRING" id="439228.SAMN06295920_11459"/>
<gene>
    <name evidence="1" type="ORF">SAMN06295920_11459</name>
</gene>
<name>A0A1T5GFQ4_9SPHN</name>
<protein>
    <submittedName>
        <fullName evidence="1">Broad specificity phosphatase PhoE</fullName>
    </submittedName>
</protein>
<reference evidence="2" key="1">
    <citation type="submission" date="2017-02" db="EMBL/GenBank/DDBJ databases">
        <authorList>
            <person name="Varghese N."/>
            <person name="Submissions S."/>
        </authorList>
    </citation>
    <scope>NUCLEOTIDE SEQUENCE [LARGE SCALE GENOMIC DNA]</scope>
    <source>
        <strain evidence="2">UM2</strain>
    </source>
</reference>
<organism evidence="1 2">
    <name type="scientific">Rhizorhabdus histidinilytica</name>
    <dbReference type="NCBI Taxonomy" id="439228"/>
    <lineage>
        <taxon>Bacteria</taxon>
        <taxon>Pseudomonadati</taxon>
        <taxon>Pseudomonadota</taxon>
        <taxon>Alphaproteobacteria</taxon>
        <taxon>Sphingomonadales</taxon>
        <taxon>Sphingomonadaceae</taxon>
        <taxon>Rhizorhabdus</taxon>
    </lineage>
</organism>
<sequence length="196" mass="21229">MSATIFLARHGTHDEVGRILSGRSGIGLSSAGLDQAARLAAHCASLGLTAIHSSPRPRARQTAEIVAKAFGLEPIVVDDLDEIDFGAWTGRSFAALDADRRWRRWNSRRALARPPGGETMAAATGRIVRHLDRLAAKGCSHVLCVSHCDIIRGAVAFYAGLGFDRMLEFEIEPGSLSSLFLDDRCARVLQLNEVPR</sequence>
<dbReference type="PANTHER" id="PTHR48100:SF59">
    <property type="entry name" value="ADENOSYLCOBALAMIN_ALPHA-RIBAZOLE PHOSPHATASE"/>
    <property type="match status" value="1"/>
</dbReference>
<dbReference type="GO" id="GO:0005737">
    <property type="term" value="C:cytoplasm"/>
    <property type="evidence" value="ECO:0007669"/>
    <property type="project" value="TreeGrafter"/>
</dbReference>
<proteinExistence type="predicted"/>
<dbReference type="InterPro" id="IPR029033">
    <property type="entry name" value="His_PPase_superfam"/>
</dbReference>
<dbReference type="SUPFAM" id="SSF53254">
    <property type="entry name" value="Phosphoglycerate mutase-like"/>
    <property type="match status" value="1"/>
</dbReference>
<dbReference type="EMBL" id="FUYM01000014">
    <property type="protein sequence ID" value="SKC07231.1"/>
    <property type="molecule type" value="Genomic_DNA"/>
</dbReference>
<dbReference type="Proteomes" id="UP000189818">
    <property type="component" value="Unassembled WGS sequence"/>
</dbReference>
<dbReference type="SMART" id="SM00855">
    <property type="entry name" value="PGAM"/>
    <property type="match status" value="1"/>
</dbReference>
<dbReference type="PANTHER" id="PTHR48100">
    <property type="entry name" value="BROAD-SPECIFICITY PHOSPHATASE YOR283W-RELATED"/>
    <property type="match status" value="1"/>
</dbReference>
<dbReference type="Gene3D" id="3.40.50.1240">
    <property type="entry name" value="Phosphoglycerate mutase-like"/>
    <property type="match status" value="1"/>
</dbReference>
<dbReference type="InterPro" id="IPR050275">
    <property type="entry name" value="PGM_Phosphatase"/>
</dbReference>
<evidence type="ECO:0000313" key="2">
    <source>
        <dbReference type="Proteomes" id="UP000189818"/>
    </source>
</evidence>